<feature type="compositionally biased region" description="Polar residues" evidence="1">
    <location>
        <begin position="724"/>
        <end position="738"/>
    </location>
</feature>
<dbReference type="SMART" id="SM00165">
    <property type="entry name" value="UBA"/>
    <property type="match status" value="1"/>
</dbReference>
<evidence type="ECO:0000313" key="5">
    <source>
        <dbReference type="EMBL" id="THH05573.1"/>
    </source>
</evidence>
<feature type="domain" description="EF-hand" evidence="4">
    <location>
        <begin position="346"/>
        <end position="381"/>
    </location>
</feature>
<dbReference type="Gene3D" id="1.10.238.10">
    <property type="entry name" value="EF-hand"/>
    <property type="match status" value="3"/>
</dbReference>
<feature type="region of interest" description="Disordered" evidence="1">
    <location>
        <begin position="1184"/>
        <end position="1315"/>
    </location>
</feature>
<dbReference type="SMART" id="SM00054">
    <property type="entry name" value="EFh"/>
    <property type="match status" value="2"/>
</dbReference>
<dbReference type="InterPro" id="IPR009060">
    <property type="entry name" value="UBA-like_sf"/>
</dbReference>
<reference evidence="5 6" key="1">
    <citation type="submission" date="2019-02" db="EMBL/GenBank/DDBJ databases">
        <title>Genome sequencing of the rare red list fungi Phellinidium pouzarii.</title>
        <authorList>
            <person name="Buettner E."/>
            <person name="Kellner H."/>
        </authorList>
    </citation>
    <scope>NUCLEOTIDE SEQUENCE [LARGE SCALE GENOMIC DNA]</scope>
    <source>
        <strain evidence="5 6">DSM 108285</strain>
    </source>
</reference>
<feature type="region of interest" description="Disordered" evidence="1">
    <location>
        <begin position="404"/>
        <end position="515"/>
    </location>
</feature>
<evidence type="ECO:0000259" key="2">
    <source>
        <dbReference type="PROSITE" id="PS50030"/>
    </source>
</evidence>
<feature type="region of interest" description="Disordered" evidence="1">
    <location>
        <begin position="100"/>
        <end position="126"/>
    </location>
</feature>
<dbReference type="SUPFAM" id="SSF47473">
    <property type="entry name" value="EF-hand"/>
    <property type="match status" value="3"/>
</dbReference>
<dbReference type="PROSITE" id="PS50222">
    <property type="entry name" value="EF_HAND_2"/>
    <property type="match status" value="1"/>
</dbReference>
<dbReference type="GO" id="GO:0006897">
    <property type="term" value="P:endocytosis"/>
    <property type="evidence" value="ECO:0007669"/>
    <property type="project" value="TreeGrafter"/>
</dbReference>
<proteinExistence type="predicted"/>
<dbReference type="CDD" id="cd00052">
    <property type="entry name" value="EH"/>
    <property type="match status" value="2"/>
</dbReference>
<feature type="region of interest" description="Disordered" evidence="1">
    <location>
        <begin position="770"/>
        <end position="884"/>
    </location>
</feature>
<dbReference type="PROSITE" id="PS50030">
    <property type="entry name" value="UBA"/>
    <property type="match status" value="1"/>
</dbReference>
<protein>
    <recommendedName>
        <fullName evidence="7">Endocytosis protein 3</fullName>
    </recommendedName>
</protein>
<feature type="domain" description="EH" evidence="3">
    <location>
        <begin position="10"/>
        <end position="88"/>
    </location>
</feature>
<gene>
    <name evidence="5" type="ORF">EW145_g4694</name>
</gene>
<dbReference type="EMBL" id="SGPK01000251">
    <property type="protein sequence ID" value="THH05573.1"/>
    <property type="molecule type" value="Genomic_DNA"/>
</dbReference>
<dbReference type="Gene3D" id="1.10.8.10">
    <property type="entry name" value="DNA helicase RuvA subunit, C-terminal domain"/>
    <property type="match status" value="1"/>
</dbReference>
<accession>A0A4V3XCE7</accession>
<feature type="domain" description="UBA" evidence="2">
    <location>
        <begin position="1312"/>
        <end position="1352"/>
    </location>
</feature>
<evidence type="ECO:0000256" key="1">
    <source>
        <dbReference type="SAM" id="MobiDB-lite"/>
    </source>
</evidence>
<feature type="region of interest" description="Disordered" evidence="1">
    <location>
        <begin position="905"/>
        <end position="979"/>
    </location>
</feature>
<dbReference type="InterPro" id="IPR015940">
    <property type="entry name" value="UBA"/>
</dbReference>
<name>A0A4V3XCE7_9AGAM</name>
<dbReference type="Proteomes" id="UP000308199">
    <property type="component" value="Unassembled WGS sequence"/>
</dbReference>
<dbReference type="PANTHER" id="PTHR11216">
    <property type="entry name" value="EH DOMAIN"/>
    <property type="match status" value="1"/>
</dbReference>
<keyword evidence="6" id="KW-1185">Reference proteome</keyword>
<evidence type="ECO:0008006" key="7">
    <source>
        <dbReference type="Google" id="ProtNLM"/>
    </source>
</evidence>
<evidence type="ECO:0000259" key="4">
    <source>
        <dbReference type="PROSITE" id="PS50222"/>
    </source>
</evidence>
<dbReference type="SMART" id="SM00027">
    <property type="entry name" value="EH"/>
    <property type="match status" value="3"/>
</dbReference>
<feature type="compositionally biased region" description="Basic and acidic residues" evidence="1">
    <location>
        <begin position="669"/>
        <end position="681"/>
    </location>
</feature>
<evidence type="ECO:0000313" key="6">
    <source>
        <dbReference type="Proteomes" id="UP000308199"/>
    </source>
</evidence>
<dbReference type="PANTHER" id="PTHR11216:SF170">
    <property type="entry name" value="DYNAMIN ASSOCIATED PROTEIN 160, ISOFORM D"/>
    <property type="match status" value="1"/>
</dbReference>
<organism evidence="5 6">
    <name type="scientific">Phellinidium pouzarii</name>
    <dbReference type="NCBI Taxonomy" id="167371"/>
    <lineage>
        <taxon>Eukaryota</taxon>
        <taxon>Fungi</taxon>
        <taxon>Dikarya</taxon>
        <taxon>Basidiomycota</taxon>
        <taxon>Agaricomycotina</taxon>
        <taxon>Agaricomycetes</taxon>
        <taxon>Hymenochaetales</taxon>
        <taxon>Hymenochaetaceae</taxon>
        <taxon>Phellinidium</taxon>
    </lineage>
</organism>
<feature type="compositionally biased region" description="Polar residues" evidence="1">
    <location>
        <begin position="1249"/>
        <end position="1261"/>
    </location>
</feature>
<dbReference type="GO" id="GO:0016197">
    <property type="term" value="P:endosomal transport"/>
    <property type="evidence" value="ECO:0007669"/>
    <property type="project" value="TreeGrafter"/>
</dbReference>
<feature type="compositionally biased region" description="Basic and acidic residues" evidence="1">
    <location>
        <begin position="941"/>
        <end position="950"/>
    </location>
</feature>
<dbReference type="Pfam" id="PF00627">
    <property type="entry name" value="UBA"/>
    <property type="match status" value="1"/>
</dbReference>
<feature type="compositionally biased region" description="Low complexity" evidence="1">
    <location>
        <begin position="806"/>
        <end position="824"/>
    </location>
</feature>
<feature type="region of interest" description="Disordered" evidence="1">
    <location>
        <begin position="661"/>
        <end position="755"/>
    </location>
</feature>
<feature type="compositionally biased region" description="Low complexity" evidence="1">
    <location>
        <begin position="102"/>
        <end position="112"/>
    </location>
</feature>
<evidence type="ECO:0000259" key="3">
    <source>
        <dbReference type="PROSITE" id="PS50031"/>
    </source>
</evidence>
<feature type="compositionally biased region" description="Polar residues" evidence="1">
    <location>
        <begin position="907"/>
        <end position="921"/>
    </location>
</feature>
<dbReference type="OrthoDB" id="524326at2759"/>
<feature type="compositionally biased region" description="Low complexity" evidence="1">
    <location>
        <begin position="1224"/>
        <end position="1234"/>
    </location>
</feature>
<feature type="compositionally biased region" description="Low complexity" evidence="1">
    <location>
        <begin position="1184"/>
        <end position="1196"/>
    </location>
</feature>
<dbReference type="GO" id="GO:0005737">
    <property type="term" value="C:cytoplasm"/>
    <property type="evidence" value="ECO:0007669"/>
    <property type="project" value="TreeGrafter"/>
</dbReference>
<dbReference type="Pfam" id="PF12763">
    <property type="entry name" value="EH"/>
    <property type="match status" value="3"/>
</dbReference>
<comment type="caution">
    <text evidence="5">The sequence shown here is derived from an EMBL/GenBank/DDBJ whole genome shotgun (WGS) entry which is preliminary data.</text>
</comment>
<dbReference type="GO" id="GO:0005886">
    <property type="term" value="C:plasma membrane"/>
    <property type="evidence" value="ECO:0007669"/>
    <property type="project" value="TreeGrafter"/>
</dbReference>
<dbReference type="InterPro" id="IPR002048">
    <property type="entry name" value="EF_hand_dom"/>
</dbReference>
<dbReference type="SUPFAM" id="SSF46934">
    <property type="entry name" value="UBA-like"/>
    <property type="match status" value="1"/>
</dbReference>
<sequence length="1353" mass="142104">MSSFAPTQPELALVNKVFATADSSKLGIVTGDAAVKIFAGAKLPPTVLGEIWSIADKDNNGFLTKKGVAIALRLIGLAQKGEPVNESLLDRPGPLAHIEGISPVSRSSSIPSSPTPNSPPRGALSPLTAEDKTKFLRLFLGCGPVNGLLNGDKARDVFVKSKLSVEKSLADTQDRGSLDQTDFTVAMYLIQAIMSGQMTNPPATLPPSLYEQAGGRNPAGVATHGTGNSVTLTPSLTGSFAAAISNTAPLTAQTTGGARARLQPQITGQDYNRLSMAIPPSQHVHFAPNPVAALGATAFGNATAQPWDVTAEEKTRFDQFFVNLDTLKRGFIEGDVAVPFMLQSKLSEDILAQVWDLADLNNDGRLTREGFAVAMHLIQGKLVGKDIPSTLPISLIPPAMRTGHIPGSAPAPAPIPEPMRDLLWDDSPPASATAPQHPGSPLSQATSVQSTSTLQPQMTGQFPQTQHTEVSFLGTLPAPASSTGQFGTSAFAPSGNRDFLSDDEAAPATVPDNSAEIGNLKNQISSTNRSLETTKVERQSVETALATQASQLSALQTQLSSSKAAYETETRLLTTLRERELSGVRVEKAGVEGNVLRDKEEVRDLQRKMKNVGDEVEQMKAALEKAKKETKHQKGLLAIAKKQLATRETERAKVAKELEEAELEAQESTQERKAAEEELAKEPPPAQTNGVSSPSLVAASELSRTDTPSFAATQPLPASPMTPPSSVGSLPSTKTNNPFERLVMASTGSRPASPFLAPAADLFLVPTPQLQSEVPHAESTSSAPTAFSTINANAEVPQTSSPFRFSAEPSTSTTAPSTHSATATDIDDPFGLSEGEKLSSTTSVAATPEKPATPQPTAAFEREETKTPPPVIAETSDISTSVLEEPSSKLDFAAAQFPPIDNHVESKISSFEGSTEGSTDLNAKLVEKEDEGSDSDSDNESEFHDAKEARPSLGGPVDEHAKHADVMPVPETEIASNESSIHPVATSAAFGDAFGLGESTPKAETHVHGLPPSSDYMSDLFSMPISKPVDGSMNGKAPEQNSTFANVTTGVNAFDEAMGKISSPSTSSTAPQFKLDSAFDDNFDFSAAKAEGEPYSSSFPPAPSSIIPAANGTFNPAKASLDFGSPFTPATQTNTQENDNSFSFEDAFSSVSSSHLSSLPSVGDHGISFEDAFNGEALALDGAHGASTAAANTTAAPKQMESRTGPFPVQSPTRSPSLGAMPASPSTIRSVRSVSPPPRFSSPKPRVSTGSSNEGTTTFNKSPPPARRSGLSIRLPFGRKDKKKSKHDPPSMPPPQFLSPVAEPGANTPAVEDDVEPVKQLCGMGFSRTQAVAALEKHGYDVQRSLNSLLGGA</sequence>
<feature type="domain" description="EH" evidence="3">
    <location>
        <begin position="313"/>
        <end position="402"/>
    </location>
</feature>
<dbReference type="InterPro" id="IPR011992">
    <property type="entry name" value="EF-hand-dom_pair"/>
</dbReference>
<dbReference type="PROSITE" id="PS50031">
    <property type="entry name" value="EH"/>
    <property type="match status" value="2"/>
</dbReference>
<dbReference type="InterPro" id="IPR000261">
    <property type="entry name" value="EH_dom"/>
</dbReference>
<feature type="compositionally biased region" description="Polar residues" evidence="1">
    <location>
        <begin position="441"/>
        <end position="469"/>
    </location>
</feature>
<feature type="compositionally biased region" description="Acidic residues" evidence="1">
    <location>
        <begin position="928"/>
        <end position="940"/>
    </location>
</feature>
<feature type="compositionally biased region" description="Polar residues" evidence="1">
    <location>
        <begin position="770"/>
        <end position="803"/>
    </location>
</feature>
<dbReference type="GO" id="GO:0005509">
    <property type="term" value="F:calcium ion binding"/>
    <property type="evidence" value="ECO:0007669"/>
    <property type="project" value="InterPro"/>
</dbReference>